<organism evidence="3 4">
    <name type="scientific">Paractinoplanes pyxinae</name>
    <dbReference type="NCBI Taxonomy" id="2997416"/>
    <lineage>
        <taxon>Bacteria</taxon>
        <taxon>Bacillati</taxon>
        <taxon>Actinomycetota</taxon>
        <taxon>Actinomycetes</taxon>
        <taxon>Micromonosporales</taxon>
        <taxon>Micromonosporaceae</taxon>
        <taxon>Paractinoplanes</taxon>
    </lineage>
</organism>
<dbReference type="Pfam" id="PF13560">
    <property type="entry name" value="HTH_31"/>
    <property type="match status" value="1"/>
</dbReference>
<dbReference type="InterPro" id="IPR041413">
    <property type="entry name" value="MLTR_LBD"/>
</dbReference>
<dbReference type="Proteomes" id="UP001151002">
    <property type="component" value="Unassembled WGS sequence"/>
</dbReference>
<dbReference type="Pfam" id="PF17765">
    <property type="entry name" value="MLTR_LBD"/>
    <property type="match status" value="1"/>
</dbReference>
<keyword evidence="4" id="KW-1185">Reference proteome</keyword>
<feature type="domain" description="HTH cro/C1-type" evidence="2">
    <location>
        <begin position="32"/>
        <end position="79"/>
    </location>
</feature>
<reference evidence="3" key="1">
    <citation type="submission" date="2022-11" db="EMBL/GenBank/DDBJ databases">
        <authorList>
            <person name="Somphong A."/>
            <person name="Phongsopitanun W."/>
        </authorList>
    </citation>
    <scope>NUCLEOTIDE SEQUENCE</scope>
    <source>
        <strain evidence="3">Pm04-4</strain>
    </source>
</reference>
<dbReference type="EMBL" id="JAPNTZ010000019">
    <property type="protein sequence ID" value="MCY1144183.1"/>
    <property type="molecule type" value="Genomic_DNA"/>
</dbReference>
<sequence length="293" mass="32155">MTPLGVFLRARRELTSPEAAGVKSAGRRRTPGLRREEVARLAGVSTDYYTRLEQGRERHPSRQVLDAIARTLGLDPEEAAHLHRLARDDRESARRAIRETVRPSLLRLMDGWPHTPALIVDRRMDMLAGNRPGRALFAPVFELDEPNLVTFVFLEPDARSFYPDWDEVARSSLGALRAAAGELPGDERLEELIGELSASAEFGRLWGRHDVRGKSHEAKRLHHPEAGELALTYDSFTVDGAAGQQLIVYQAEPASASAEALARLGSAQGRKASLPTEARDSISASTLGPSASE</sequence>
<dbReference type="PROSITE" id="PS50943">
    <property type="entry name" value="HTH_CROC1"/>
    <property type="match status" value="1"/>
</dbReference>
<gene>
    <name evidence="3" type="ORF">OWR29_39845</name>
</gene>
<dbReference type="SUPFAM" id="SSF47413">
    <property type="entry name" value="lambda repressor-like DNA-binding domains"/>
    <property type="match status" value="1"/>
</dbReference>
<evidence type="ECO:0000313" key="3">
    <source>
        <dbReference type="EMBL" id="MCY1144183.1"/>
    </source>
</evidence>
<dbReference type="Gene3D" id="1.10.260.40">
    <property type="entry name" value="lambda repressor-like DNA-binding domains"/>
    <property type="match status" value="1"/>
</dbReference>
<evidence type="ECO:0000313" key="4">
    <source>
        <dbReference type="Proteomes" id="UP001151002"/>
    </source>
</evidence>
<dbReference type="SMART" id="SM00530">
    <property type="entry name" value="HTH_XRE"/>
    <property type="match status" value="1"/>
</dbReference>
<feature type="region of interest" description="Disordered" evidence="1">
    <location>
        <begin position="265"/>
        <end position="293"/>
    </location>
</feature>
<feature type="compositionally biased region" description="Polar residues" evidence="1">
    <location>
        <begin position="282"/>
        <end position="293"/>
    </location>
</feature>
<protein>
    <submittedName>
        <fullName evidence="3">Helix-turn-helix transcriptional regulator</fullName>
    </submittedName>
</protein>
<dbReference type="InterPro" id="IPR001387">
    <property type="entry name" value="Cro/C1-type_HTH"/>
</dbReference>
<evidence type="ECO:0000256" key="1">
    <source>
        <dbReference type="SAM" id="MobiDB-lite"/>
    </source>
</evidence>
<proteinExistence type="predicted"/>
<comment type="caution">
    <text evidence="3">The sequence shown here is derived from an EMBL/GenBank/DDBJ whole genome shotgun (WGS) entry which is preliminary data.</text>
</comment>
<accession>A0ABT4BCE3</accession>
<dbReference type="PANTHER" id="PTHR35010">
    <property type="entry name" value="BLL4672 PROTEIN-RELATED"/>
    <property type="match status" value="1"/>
</dbReference>
<dbReference type="PANTHER" id="PTHR35010:SF2">
    <property type="entry name" value="BLL4672 PROTEIN"/>
    <property type="match status" value="1"/>
</dbReference>
<dbReference type="InterPro" id="IPR010982">
    <property type="entry name" value="Lambda_DNA-bd_dom_sf"/>
</dbReference>
<name>A0ABT4BCE3_9ACTN</name>
<dbReference type="CDD" id="cd00093">
    <property type="entry name" value="HTH_XRE"/>
    <property type="match status" value="1"/>
</dbReference>
<evidence type="ECO:0000259" key="2">
    <source>
        <dbReference type="PROSITE" id="PS50943"/>
    </source>
</evidence>
<dbReference type="RefSeq" id="WP_267568748.1">
    <property type="nucleotide sequence ID" value="NZ_JAPNTZ010000019.1"/>
</dbReference>
<dbReference type="Gene3D" id="3.30.450.180">
    <property type="match status" value="1"/>
</dbReference>